<evidence type="ECO:0000313" key="2">
    <source>
        <dbReference type="Proteomes" id="UP000821853"/>
    </source>
</evidence>
<comment type="caution">
    <text evidence="1">The sequence shown here is derived from an EMBL/GenBank/DDBJ whole genome shotgun (WGS) entry which is preliminary data.</text>
</comment>
<gene>
    <name evidence="1" type="ORF">HPB48_013974</name>
</gene>
<name>A0A9J6G731_HAELO</name>
<dbReference type="AlphaFoldDB" id="A0A9J6G731"/>
<dbReference type="VEuPathDB" id="VectorBase:HLOH_047380"/>
<proteinExistence type="predicted"/>
<keyword evidence="2" id="KW-1185">Reference proteome</keyword>
<dbReference type="Proteomes" id="UP000821853">
    <property type="component" value="Chromosome 3"/>
</dbReference>
<reference evidence="1 2" key="1">
    <citation type="journal article" date="2020" name="Cell">
        <title>Large-Scale Comparative Analyses of Tick Genomes Elucidate Their Genetic Diversity and Vector Capacities.</title>
        <authorList>
            <consortium name="Tick Genome and Microbiome Consortium (TIGMIC)"/>
            <person name="Jia N."/>
            <person name="Wang J."/>
            <person name="Shi W."/>
            <person name="Du L."/>
            <person name="Sun Y."/>
            <person name="Zhan W."/>
            <person name="Jiang J.F."/>
            <person name="Wang Q."/>
            <person name="Zhang B."/>
            <person name="Ji P."/>
            <person name="Bell-Sakyi L."/>
            <person name="Cui X.M."/>
            <person name="Yuan T.T."/>
            <person name="Jiang B.G."/>
            <person name="Yang W.F."/>
            <person name="Lam T.T."/>
            <person name="Chang Q.C."/>
            <person name="Ding S.J."/>
            <person name="Wang X.J."/>
            <person name="Zhu J.G."/>
            <person name="Ruan X.D."/>
            <person name="Zhao L."/>
            <person name="Wei J.T."/>
            <person name="Ye R.Z."/>
            <person name="Que T.C."/>
            <person name="Du C.H."/>
            <person name="Zhou Y.H."/>
            <person name="Cheng J.X."/>
            <person name="Dai P.F."/>
            <person name="Guo W.B."/>
            <person name="Han X.H."/>
            <person name="Huang E.J."/>
            <person name="Li L.F."/>
            <person name="Wei W."/>
            <person name="Gao Y.C."/>
            <person name="Liu J.Z."/>
            <person name="Shao H.Z."/>
            <person name="Wang X."/>
            <person name="Wang C.C."/>
            <person name="Yang T.C."/>
            <person name="Huo Q.B."/>
            <person name="Li W."/>
            <person name="Chen H.Y."/>
            <person name="Chen S.E."/>
            <person name="Zhou L.G."/>
            <person name="Ni X.B."/>
            <person name="Tian J.H."/>
            <person name="Sheng Y."/>
            <person name="Liu T."/>
            <person name="Pan Y.S."/>
            <person name="Xia L.Y."/>
            <person name="Li J."/>
            <person name="Zhao F."/>
            <person name="Cao W.C."/>
        </authorList>
    </citation>
    <scope>NUCLEOTIDE SEQUENCE [LARGE SCALE GENOMIC DNA]</scope>
    <source>
        <strain evidence="1">HaeL-2018</strain>
    </source>
</reference>
<organism evidence="1 2">
    <name type="scientific">Haemaphysalis longicornis</name>
    <name type="common">Bush tick</name>
    <dbReference type="NCBI Taxonomy" id="44386"/>
    <lineage>
        <taxon>Eukaryota</taxon>
        <taxon>Metazoa</taxon>
        <taxon>Ecdysozoa</taxon>
        <taxon>Arthropoda</taxon>
        <taxon>Chelicerata</taxon>
        <taxon>Arachnida</taxon>
        <taxon>Acari</taxon>
        <taxon>Parasitiformes</taxon>
        <taxon>Ixodida</taxon>
        <taxon>Ixodoidea</taxon>
        <taxon>Ixodidae</taxon>
        <taxon>Haemaphysalinae</taxon>
        <taxon>Haemaphysalis</taxon>
    </lineage>
</organism>
<dbReference type="EMBL" id="JABSTR010000005">
    <property type="protein sequence ID" value="KAH9370719.1"/>
    <property type="molecule type" value="Genomic_DNA"/>
</dbReference>
<evidence type="ECO:0000313" key="1">
    <source>
        <dbReference type="EMBL" id="KAH9370719.1"/>
    </source>
</evidence>
<sequence length="67" mass="7448">MPWTTRTQLKLPNTVQLVESELPLAEAENADSLIGMFLFRQARALLSTSCVPPVVALPLWAKTHNCQ</sequence>
<accession>A0A9J6G731</accession>
<protein>
    <submittedName>
        <fullName evidence="1">Uncharacterized protein</fullName>
    </submittedName>
</protein>